<evidence type="ECO:0000256" key="1">
    <source>
        <dbReference type="ARBA" id="ARBA00023002"/>
    </source>
</evidence>
<sequence>MPVILYVVTAVVAIAVLISFYQKHTNSVCKSKRRLDGRTALVTGGTDGMGLQIAIEFAKRGARVIVACPFPKEGAEALKIIVEESGNKNVEFKHLDLACLKSVRQFTSDILKNESRLDILINNAGTAARGQYKTEDGMNYVMQVNYFGQFLLTILLLPLLMKTGTQQEPSRIVNTGSILHHIGQIDIHNLNGISATNNWLLVQVYANSKIALLSFNFELARRLRATNVVVNAVDPGAVGTNIFYGVNSLVGIVAKFCFRNMYKTPLEGAQTAIHVALDEGAGKLSGGYFSNCNVNVANRRAYDEETALLLWKESARLVSLTDDEIKDFMNGTLLK</sequence>
<evidence type="ECO:0008006" key="6">
    <source>
        <dbReference type="Google" id="ProtNLM"/>
    </source>
</evidence>
<dbReference type="Gene3D" id="3.40.50.720">
    <property type="entry name" value="NAD(P)-binding Rossmann-like Domain"/>
    <property type="match status" value="1"/>
</dbReference>
<evidence type="ECO:0000313" key="4">
    <source>
        <dbReference type="EMBL" id="CAH2074956.1"/>
    </source>
</evidence>
<reference evidence="4" key="1">
    <citation type="submission" date="2022-03" db="EMBL/GenBank/DDBJ databases">
        <authorList>
            <person name="Martin H S."/>
        </authorList>
    </citation>
    <scope>NUCLEOTIDE SEQUENCE</scope>
</reference>
<evidence type="ECO:0000256" key="2">
    <source>
        <dbReference type="RuleBase" id="RU000363"/>
    </source>
</evidence>
<feature type="transmembrane region" description="Helical" evidence="3">
    <location>
        <begin position="140"/>
        <end position="161"/>
    </location>
</feature>
<keyword evidence="3" id="KW-0472">Membrane</keyword>
<dbReference type="PRINTS" id="PR00081">
    <property type="entry name" value="GDHRDH"/>
</dbReference>
<feature type="transmembrane region" description="Helical" evidence="3">
    <location>
        <begin position="6"/>
        <end position="24"/>
    </location>
</feature>
<dbReference type="EMBL" id="OW152820">
    <property type="protein sequence ID" value="CAH2074956.1"/>
    <property type="molecule type" value="Genomic_DNA"/>
</dbReference>
<dbReference type="Proteomes" id="UP000837857">
    <property type="component" value="Chromosome 8"/>
</dbReference>
<keyword evidence="5" id="KW-1185">Reference proteome</keyword>
<dbReference type="SUPFAM" id="SSF51735">
    <property type="entry name" value="NAD(P)-binding Rossmann-fold domains"/>
    <property type="match status" value="1"/>
</dbReference>
<comment type="similarity">
    <text evidence="2">Belongs to the short-chain dehydrogenases/reductases (SDR) family.</text>
</comment>
<dbReference type="PANTHER" id="PTHR43157:SF31">
    <property type="entry name" value="PHOSPHATIDYLINOSITOL-GLYCAN BIOSYNTHESIS CLASS F PROTEIN"/>
    <property type="match status" value="1"/>
</dbReference>
<proteinExistence type="inferred from homology"/>
<keyword evidence="3" id="KW-1133">Transmembrane helix</keyword>
<dbReference type="PRINTS" id="PR00080">
    <property type="entry name" value="SDRFAMILY"/>
</dbReference>
<keyword evidence="1" id="KW-0560">Oxidoreductase</keyword>
<evidence type="ECO:0000313" key="5">
    <source>
        <dbReference type="Proteomes" id="UP000837857"/>
    </source>
</evidence>
<name>A0ABN8J2N2_9NEOP</name>
<dbReference type="Pfam" id="PF00106">
    <property type="entry name" value="adh_short"/>
    <property type="match status" value="1"/>
</dbReference>
<dbReference type="InterPro" id="IPR036291">
    <property type="entry name" value="NAD(P)-bd_dom_sf"/>
</dbReference>
<dbReference type="PANTHER" id="PTHR43157">
    <property type="entry name" value="PHOSPHATIDYLINOSITOL-GLYCAN BIOSYNTHESIS CLASS F PROTEIN-RELATED"/>
    <property type="match status" value="1"/>
</dbReference>
<organism evidence="4 5">
    <name type="scientific">Iphiclides podalirius</name>
    <name type="common">scarce swallowtail</name>
    <dbReference type="NCBI Taxonomy" id="110791"/>
    <lineage>
        <taxon>Eukaryota</taxon>
        <taxon>Metazoa</taxon>
        <taxon>Ecdysozoa</taxon>
        <taxon>Arthropoda</taxon>
        <taxon>Hexapoda</taxon>
        <taxon>Insecta</taxon>
        <taxon>Pterygota</taxon>
        <taxon>Neoptera</taxon>
        <taxon>Endopterygota</taxon>
        <taxon>Lepidoptera</taxon>
        <taxon>Glossata</taxon>
        <taxon>Ditrysia</taxon>
        <taxon>Papilionoidea</taxon>
        <taxon>Papilionidae</taxon>
        <taxon>Papilioninae</taxon>
        <taxon>Iphiclides</taxon>
    </lineage>
</organism>
<evidence type="ECO:0000256" key="3">
    <source>
        <dbReference type="SAM" id="Phobius"/>
    </source>
</evidence>
<feature type="non-terminal residue" evidence="4">
    <location>
        <position position="335"/>
    </location>
</feature>
<protein>
    <recommendedName>
        <fullName evidence="6">Retinol dehydrogenase 11</fullName>
    </recommendedName>
</protein>
<dbReference type="InterPro" id="IPR002347">
    <property type="entry name" value="SDR_fam"/>
</dbReference>
<keyword evidence="3" id="KW-0812">Transmembrane</keyword>
<gene>
    <name evidence="4" type="ORF">IPOD504_LOCUS16369</name>
</gene>
<accession>A0ABN8J2N2</accession>